<dbReference type="CDD" id="cd00586">
    <property type="entry name" value="4HBT"/>
    <property type="match status" value="1"/>
</dbReference>
<name>A0A0C4Y788_9BURK</name>
<evidence type="ECO:0000256" key="2">
    <source>
        <dbReference type="ARBA" id="ARBA00022801"/>
    </source>
</evidence>
<dbReference type="PANTHER" id="PTHR31793">
    <property type="entry name" value="4-HYDROXYBENZOYL-COA THIOESTERASE FAMILY MEMBER"/>
    <property type="match status" value="1"/>
</dbReference>
<dbReference type="InterPro" id="IPR029069">
    <property type="entry name" value="HotDog_dom_sf"/>
</dbReference>
<sequence>MKPTADTRSAYRHFQPITTRWMDNDVYGHVNNVIYYSYFDTVVNTYLIREGVLDIESGDTIGLVIETQCNYFAALSFPDTVVAGLRVARLGNSSVRYEVGLFRNDEDVAAAQGHFVHVYVDRATRRPVPLLPALRDALQALVCEPADANA</sequence>
<evidence type="ECO:0000313" key="4">
    <source>
        <dbReference type="Proteomes" id="UP000031843"/>
    </source>
</evidence>
<dbReference type="EMBL" id="CP010536">
    <property type="protein sequence ID" value="AJG18895.1"/>
    <property type="molecule type" value="Genomic_DNA"/>
</dbReference>
<gene>
    <name evidence="3" type="ORF">RR42_m1496</name>
</gene>
<proteinExistence type="inferred from homology"/>
<dbReference type="OrthoDB" id="9799036at2"/>
<comment type="similarity">
    <text evidence="1">Belongs to the 4-hydroxybenzoyl-CoA thioesterase family.</text>
</comment>
<dbReference type="RefSeq" id="WP_043345240.1">
    <property type="nucleotide sequence ID" value="NZ_CP010536.1"/>
</dbReference>
<reference evidence="3 4" key="1">
    <citation type="journal article" date="2015" name="Genome Announc.">
        <title>Complete Genome Sequence of Cupriavidus basilensis 4G11, Isolated from the Oak Ridge Field Research Center Site.</title>
        <authorList>
            <person name="Ray J."/>
            <person name="Waters R.J."/>
            <person name="Skerker J.M."/>
            <person name="Kuehl J.V."/>
            <person name="Price M.N."/>
            <person name="Huang J."/>
            <person name="Chakraborty R."/>
            <person name="Arkin A.P."/>
            <person name="Deutschbauer A."/>
        </authorList>
    </citation>
    <scope>NUCLEOTIDE SEQUENCE [LARGE SCALE GENOMIC DNA]</scope>
    <source>
        <strain evidence="3">4G11</strain>
    </source>
</reference>
<dbReference type="Gene3D" id="3.10.129.10">
    <property type="entry name" value="Hotdog Thioesterase"/>
    <property type="match status" value="1"/>
</dbReference>
<dbReference type="PANTHER" id="PTHR31793:SF27">
    <property type="entry name" value="NOVEL THIOESTERASE SUPERFAMILY DOMAIN AND SAPOSIN A-TYPE DOMAIN CONTAINING PROTEIN (0610012H03RIK)"/>
    <property type="match status" value="1"/>
</dbReference>
<dbReference type="Pfam" id="PF13279">
    <property type="entry name" value="4HBT_2"/>
    <property type="match status" value="1"/>
</dbReference>
<accession>A0A0C4Y788</accession>
<evidence type="ECO:0000313" key="3">
    <source>
        <dbReference type="EMBL" id="AJG18895.1"/>
    </source>
</evidence>
<evidence type="ECO:0000256" key="1">
    <source>
        <dbReference type="ARBA" id="ARBA00005953"/>
    </source>
</evidence>
<dbReference type="GO" id="GO:0047617">
    <property type="term" value="F:fatty acyl-CoA hydrolase activity"/>
    <property type="evidence" value="ECO:0007669"/>
    <property type="project" value="TreeGrafter"/>
</dbReference>
<dbReference type="STRING" id="68895.RR42_m1496"/>
<dbReference type="InterPro" id="IPR050563">
    <property type="entry name" value="4-hydroxybenzoyl-CoA_TE"/>
</dbReference>
<keyword evidence="4" id="KW-1185">Reference proteome</keyword>
<protein>
    <submittedName>
        <fullName evidence="3">Putative 4-hydroxybenzoyl-CoA thioesterase</fullName>
    </submittedName>
</protein>
<keyword evidence="2" id="KW-0378">Hydrolase</keyword>
<dbReference type="KEGG" id="cbw:RR42_m1496"/>
<dbReference type="AlphaFoldDB" id="A0A0C4Y788"/>
<dbReference type="SUPFAM" id="SSF54637">
    <property type="entry name" value="Thioesterase/thiol ester dehydrase-isomerase"/>
    <property type="match status" value="1"/>
</dbReference>
<organism evidence="3 4">
    <name type="scientific">Cupriavidus basilensis</name>
    <dbReference type="NCBI Taxonomy" id="68895"/>
    <lineage>
        <taxon>Bacteria</taxon>
        <taxon>Pseudomonadati</taxon>
        <taxon>Pseudomonadota</taxon>
        <taxon>Betaproteobacteria</taxon>
        <taxon>Burkholderiales</taxon>
        <taxon>Burkholderiaceae</taxon>
        <taxon>Cupriavidus</taxon>
    </lineage>
</organism>
<dbReference type="Proteomes" id="UP000031843">
    <property type="component" value="Chromosome main"/>
</dbReference>